<dbReference type="EMBL" id="QYUR01000002">
    <property type="protein sequence ID" value="RJG14312.1"/>
    <property type="molecule type" value="Genomic_DNA"/>
</dbReference>
<keyword evidence="3" id="KW-1185">Reference proteome</keyword>
<evidence type="ECO:0000313" key="3">
    <source>
        <dbReference type="Proteomes" id="UP000284021"/>
    </source>
</evidence>
<feature type="chain" id="PRO_5019213785" evidence="1">
    <location>
        <begin position="23"/>
        <end position="177"/>
    </location>
</feature>
<comment type="caution">
    <text evidence="2">The sequence shown here is derived from an EMBL/GenBank/DDBJ whole genome shotgun (WGS) entry which is preliminary data.</text>
</comment>
<dbReference type="Proteomes" id="UP000284021">
    <property type="component" value="Unassembled WGS sequence"/>
</dbReference>
<sequence>MRRSLTLALLLATPFLPLHVGAAEVRELTWSELIPADAPAAAPSQAPIHDLSQLADALAAESAPAAKQQSPAAPVVKALDGQEVKLPGYIVPLDVTEEGRVTEFLLVPYFGACIHVPPPPPNQIVHVTSELGVLMDALYQPFWIEGPLQVQASSSELAEAGYQMVASKIYPYEMPDS</sequence>
<protein>
    <submittedName>
        <fullName evidence="2">DUF3299 domain-containing protein</fullName>
    </submittedName>
</protein>
<dbReference type="AlphaFoldDB" id="A0A418XP64"/>
<reference evidence="2 3" key="1">
    <citation type="submission" date="2018-09" db="EMBL/GenBank/DDBJ databases">
        <authorList>
            <person name="Zhu H."/>
        </authorList>
    </citation>
    <scope>NUCLEOTIDE SEQUENCE [LARGE SCALE GENOMIC DNA]</scope>
    <source>
        <strain evidence="2 3">K1S02-6</strain>
    </source>
</reference>
<dbReference type="InterPro" id="IPR021727">
    <property type="entry name" value="DUF3299"/>
</dbReference>
<gene>
    <name evidence="2" type="ORF">D3879_02315</name>
</gene>
<feature type="signal peptide" evidence="1">
    <location>
        <begin position="1"/>
        <end position="22"/>
    </location>
</feature>
<dbReference type="Pfam" id="PF11736">
    <property type="entry name" value="DUF3299"/>
    <property type="match status" value="1"/>
</dbReference>
<dbReference type="Gene3D" id="2.40.50.870">
    <property type="entry name" value="Protein of unknown function (DUF3299)"/>
    <property type="match status" value="1"/>
</dbReference>
<evidence type="ECO:0000256" key="1">
    <source>
        <dbReference type="SAM" id="SignalP"/>
    </source>
</evidence>
<keyword evidence="1" id="KW-0732">Signal</keyword>
<organism evidence="2 3">
    <name type="scientific">Pseudomonas cavernicola</name>
    <dbReference type="NCBI Taxonomy" id="2320866"/>
    <lineage>
        <taxon>Bacteria</taxon>
        <taxon>Pseudomonadati</taxon>
        <taxon>Pseudomonadota</taxon>
        <taxon>Gammaproteobacteria</taxon>
        <taxon>Pseudomonadales</taxon>
        <taxon>Pseudomonadaceae</taxon>
        <taxon>Pseudomonas</taxon>
    </lineage>
</organism>
<name>A0A418XP64_9PSED</name>
<evidence type="ECO:0000313" key="2">
    <source>
        <dbReference type="EMBL" id="RJG14312.1"/>
    </source>
</evidence>
<proteinExistence type="predicted"/>
<accession>A0A418XP64</accession>
<dbReference type="OrthoDB" id="9784998at2"/>